<gene>
    <name evidence="1" type="ORF">METZ01_LOCUS493825</name>
</gene>
<protein>
    <submittedName>
        <fullName evidence="1">Uncharacterized protein</fullName>
    </submittedName>
</protein>
<dbReference type="EMBL" id="UINC01215336">
    <property type="protein sequence ID" value="SVE40971.1"/>
    <property type="molecule type" value="Genomic_DNA"/>
</dbReference>
<organism evidence="1">
    <name type="scientific">marine metagenome</name>
    <dbReference type="NCBI Taxonomy" id="408172"/>
    <lineage>
        <taxon>unclassified sequences</taxon>
        <taxon>metagenomes</taxon>
        <taxon>ecological metagenomes</taxon>
    </lineage>
</organism>
<dbReference type="AlphaFoldDB" id="A0A383D9C8"/>
<proteinExistence type="predicted"/>
<accession>A0A383D9C8</accession>
<evidence type="ECO:0000313" key="1">
    <source>
        <dbReference type="EMBL" id="SVE40971.1"/>
    </source>
</evidence>
<name>A0A383D9C8_9ZZZZ</name>
<reference evidence="1" key="1">
    <citation type="submission" date="2018-05" db="EMBL/GenBank/DDBJ databases">
        <authorList>
            <person name="Lanie J.A."/>
            <person name="Ng W.-L."/>
            <person name="Kazmierczak K.M."/>
            <person name="Andrzejewski T.M."/>
            <person name="Davidsen T.M."/>
            <person name="Wayne K.J."/>
            <person name="Tettelin H."/>
            <person name="Glass J.I."/>
            <person name="Rusch D."/>
            <person name="Podicherti R."/>
            <person name="Tsui H.-C.T."/>
            <person name="Winkler M.E."/>
        </authorList>
    </citation>
    <scope>NUCLEOTIDE SEQUENCE</scope>
</reference>
<sequence>MLSKSHHRRVKPAAAPSKGVITIEPLPTTLPVTIALGPINFNLSLIVRGAF</sequence>